<dbReference type="PANTHER" id="PTHR38766">
    <property type="entry name" value="FLAGELLAR PROTEIN FLIO"/>
    <property type="match status" value="1"/>
</dbReference>
<comment type="similarity">
    <text evidence="8">Belongs to the FliO/MopB family.</text>
</comment>
<dbReference type="AlphaFoldDB" id="A0A918XW93"/>
<evidence type="ECO:0008006" key="13">
    <source>
        <dbReference type="Google" id="ProtNLM"/>
    </source>
</evidence>
<comment type="caution">
    <text evidence="11">The sequence shown here is derived from an EMBL/GenBank/DDBJ whole genome shotgun (WGS) entry which is preliminary data.</text>
</comment>
<dbReference type="Proteomes" id="UP000630353">
    <property type="component" value="Unassembled WGS sequence"/>
</dbReference>
<dbReference type="GO" id="GO:0005886">
    <property type="term" value="C:plasma membrane"/>
    <property type="evidence" value="ECO:0007669"/>
    <property type="project" value="UniProtKB-SubCell"/>
</dbReference>
<feature type="transmembrane region" description="Helical" evidence="10">
    <location>
        <begin position="6"/>
        <end position="27"/>
    </location>
</feature>
<dbReference type="InterPro" id="IPR022781">
    <property type="entry name" value="Flagellar_biosynth_FliO"/>
</dbReference>
<dbReference type="InterPro" id="IPR052205">
    <property type="entry name" value="FliO/MopB"/>
</dbReference>
<keyword evidence="12" id="KW-1185">Reference proteome</keyword>
<dbReference type="Pfam" id="PF04347">
    <property type="entry name" value="FliO"/>
    <property type="match status" value="1"/>
</dbReference>
<evidence type="ECO:0000256" key="9">
    <source>
        <dbReference type="SAM" id="MobiDB-lite"/>
    </source>
</evidence>
<dbReference type="RefSeq" id="WP_189994420.1">
    <property type="nucleotide sequence ID" value="NZ_BMZS01000012.1"/>
</dbReference>
<evidence type="ECO:0000256" key="4">
    <source>
        <dbReference type="ARBA" id="ARBA00022692"/>
    </source>
</evidence>
<gene>
    <name evidence="11" type="ORF">GCM10017083_47810</name>
</gene>
<evidence type="ECO:0000256" key="10">
    <source>
        <dbReference type="SAM" id="Phobius"/>
    </source>
</evidence>
<accession>A0A918XW93</accession>
<evidence type="ECO:0000313" key="11">
    <source>
        <dbReference type="EMBL" id="GHD61007.1"/>
    </source>
</evidence>
<reference evidence="11" key="2">
    <citation type="submission" date="2020-09" db="EMBL/GenBank/DDBJ databases">
        <authorList>
            <person name="Sun Q."/>
            <person name="Kim S."/>
        </authorList>
    </citation>
    <scope>NUCLEOTIDE SEQUENCE</scope>
    <source>
        <strain evidence="11">KCTC 42651</strain>
    </source>
</reference>
<keyword evidence="3" id="KW-1003">Cell membrane</keyword>
<keyword evidence="7" id="KW-0975">Bacterial flagellum</keyword>
<evidence type="ECO:0000256" key="3">
    <source>
        <dbReference type="ARBA" id="ARBA00022475"/>
    </source>
</evidence>
<dbReference type="EMBL" id="BMZS01000012">
    <property type="protein sequence ID" value="GHD61007.1"/>
    <property type="molecule type" value="Genomic_DNA"/>
</dbReference>
<dbReference type="GO" id="GO:0009425">
    <property type="term" value="C:bacterial-type flagellum basal body"/>
    <property type="evidence" value="ECO:0007669"/>
    <property type="project" value="UniProtKB-SubCell"/>
</dbReference>
<feature type="region of interest" description="Disordered" evidence="9">
    <location>
        <begin position="84"/>
        <end position="106"/>
    </location>
</feature>
<reference evidence="11" key="1">
    <citation type="journal article" date="2014" name="Int. J. Syst. Evol. Microbiol.">
        <title>Complete genome sequence of Corynebacterium casei LMG S-19264T (=DSM 44701T), isolated from a smear-ripened cheese.</title>
        <authorList>
            <consortium name="US DOE Joint Genome Institute (JGI-PGF)"/>
            <person name="Walter F."/>
            <person name="Albersmeier A."/>
            <person name="Kalinowski J."/>
            <person name="Ruckert C."/>
        </authorList>
    </citation>
    <scope>NUCLEOTIDE SEQUENCE</scope>
    <source>
        <strain evidence="11">KCTC 42651</strain>
    </source>
</reference>
<organism evidence="11 12">
    <name type="scientific">Thalassobaculum fulvum</name>
    <dbReference type="NCBI Taxonomy" id="1633335"/>
    <lineage>
        <taxon>Bacteria</taxon>
        <taxon>Pseudomonadati</taxon>
        <taxon>Pseudomonadota</taxon>
        <taxon>Alphaproteobacteria</taxon>
        <taxon>Rhodospirillales</taxon>
        <taxon>Thalassobaculaceae</taxon>
        <taxon>Thalassobaculum</taxon>
    </lineage>
</organism>
<evidence type="ECO:0000256" key="1">
    <source>
        <dbReference type="ARBA" id="ARBA00004117"/>
    </source>
</evidence>
<evidence type="ECO:0000256" key="6">
    <source>
        <dbReference type="ARBA" id="ARBA00023136"/>
    </source>
</evidence>
<keyword evidence="6 10" id="KW-0472">Membrane</keyword>
<dbReference type="GO" id="GO:0044781">
    <property type="term" value="P:bacterial-type flagellum organization"/>
    <property type="evidence" value="ECO:0007669"/>
    <property type="project" value="InterPro"/>
</dbReference>
<comment type="subcellular location">
    <subcellularLocation>
        <location evidence="1">Bacterial flagellum basal body</location>
    </subcellularLocation>
    <subcellularLocation>
        <location evidence="2">Cell membrane</location>
    </subcellularLocation>
</comment>
<evidence type="ECO:0000256" key="5">
    <source>
        <dbReference type="ARBA" id="ARBA00022989"/>
    </source>
</evidence>
<evidence type="ECO:0000256" key="7">
    <source>
        <dbReference type="ARBA" id="ARBA00023143"/>
    </source>
</evidence>
<name>A0A918XW93_9PROT</name>
<proteinExistence type="inferred from homology"/>
<evidence type="ECO:0000256" key="2">
    <source>
        <dbReference type="ARBA" id="ARBA00004236"/>
    </source>
</evidence>
<evidence type="ECO:0000313" key="12">
    <source>
        <dbReference type="Proteomes" id="UP000630353"/>
    </source>
</evidence>
<evidence type="ECO:0000256" key="8">
    <source>
        <dbReference type="ARBA" id="ARBA00037937"/>
    </source>
</evidence>
<keyword evidence="4 10" id="KW-0812">Transmembrane</keyword>
<dbReference type="PANTHER" id="PTHR38766:SF1">
    <property type="entry name" value="FLAGELLAR PROTEIN FLIO"/>
    <property type="match status" value="1"/>
</dbReference>
<keyword evidence="5 10" id="KW-1133">Transmembrane helix</keyword>
<sequence>MDLGDYFRTVFALLFVLGLIGLLYVLARQYGSQRLGLGRMGPGGRLAVVEARSLGARHRLVLVRRDDVEHLLLIGPDRDTVVESGMPARPSFDSALASTDDRGAAP</sequence>
<protein>
    <recommendedName>
        <fullName evidence="13">Flagellar protein FliO/FliZ</fullName>
    </recommendedName>
</protein>